<evidence type="ECO:0000256" key="2">
    <source>
        <dbReference type="ARBA" id="ARBA00023125"/>
    </source>
</evidence>
<keyword evidence="6" id="KW-1185">Reference proteome</keyword>
<dbReference type="PROSITE" id="PS00356">
    <property type="entry name" value="HTH_LACI_1"/>
    <property type="match status" value="1"/>
</dbReference>
<gene>
    <name evidence="5" type="ORF">GCM10023225_24770</name>
</gene>
<keyword evidence="3" id="KW-0804">Transcription</keyword>
<dbReference type="CDD" id="cd01392">
    <property type="entry name" value="HTH_LacI"/>
    <property type="match status" value="1"/>
</dbReference>
<dbReference type="GO" id="GO:0003677">
    <property type="term" value="F:DNA binding"/>
    <property type="evidence" value="ECO:0007669"/>
    <property type="project" value="UniProtKB-KW"/>
</dbReference>
<evidence type="ECO:0000256" key="1">
    <source>
        <dbReference type="ARBA" id="ARBA00023015"/>
    </source>
</evidence>
<dbReference type="Proteomes" id="UP001501195">
    <property type="component" value="Unassembled WGS sequence"/>
</dbReference>
<organism evidence="5 6">
    <name type="scientific">Kineococcus glutinatus</name>
    <dbReference type="NCBI Taxonomy" id="1070872"/>
    <lineage>
        <taxon>Bacteria</taxon>
        <taxon>Bacillati</taxon>
        <taxon>Actinomycetota</taxon>
        <taxon>Actinomycetes</taxon>
        <taxon>Kineosporiales</taxon>
        <taxon>Kineosporiaceae</taxon>
        <taxon>Kineococcus</taxon>
    </lineage>
</organism>
<sequence>MADIAARAGVSQATVSRVLNGRPGVAAATRERVAAAVAALGYQRLTVPQARPAGLVGIVVPEIDNPVFPALGQALGAALVARGLTWALLSQGPAGLDEDQCTTTLIGHGACGAVLVSGLHADLSADASRYALLRERGLALVTVGGWRPAAGVPSFSADEREGAVQALRHLVRLGHRRTGLLVGPAHYVTTARKTAAFRSAHRAVLGADPDPALVAGGAFGLGGGREAALRLVAAGATALLCGSDLTALGAIEAVRSRAPRPAP</sequence>
<dbReference type="PANTHER" id="PTHR30146:SF153">
    <property type="entry name" value="LACTOSE OPERON REPRESSOR"/>
    <property type="match status" value="1"/>
</dbReference>
<keyword evidence="2 5" id="KW-0238">DNA-binding</keyword>
<dbReference type="Pfam" id="PF00532">
    <property type="entry name" value="Peripla_BP_1"/>
    <property type="match status" value="1"/>
</dbReference>
<dbReference type="SUPFAM" id="SSF53822">
    <property type="entry name" value="Periplasmic binding protein-like I"/>
    <property type="match status" value="1"/>
</dbReference>
<dbReference type="PANTHER" id="PTHR30146">
    <property type="entry name" value="LACI-RELATED TRANSCRIPTIONAL REPRESSOR"/>
    <property type="match status" value="1"/>
</dbReference>
<name>A0ABP9I1I5_9ACTN</name>
<evidence type="ECO:0000259" key="4">
    <source>
        <dbReference type="PROSITE" id="PS50932"/>
    </source>
</evidence>
<protein>
    <submittedName>
        <fullName evidence="5">LacI family DNA-binding transcriptional regulator</fullName>
    </submittedName>
</protein>
<dbReference type="SMART" id="SM00354">
    <property type="entry name" value="HTH_LACI"/>
    <property type="match status" value="1"/>
</dbReference>
<accession>A0ABP9I1I5</accession>
<dbReference type="Gene3D" id="1.10.260.40">
    <property type="entry name" value="lambda repressor-like DNA-binding domains"/>
    <property type="match status" value="1"/>
</dbReference>
<dbReference type="SUPFAM" id="SSF47413">
    <property type="entry name" value="lambda repressor-like DNA-binding domains"/>
    <property type="match status" value="1"/>
</dbReference>
<evidence type="ECO:0000256" key="3">
    <source>
        <dbReference type="ARBA" id="ARBA00023163"/>
    </source>
</evidence>
<dbReference type="Gene3D" id="3.40.50.2300">
    <property type="match status" value="2"/>
</dbReference>
<dbReference type="PROSITE" id="PS50932">
    <property type="entry name" value="HTH_LACI_2"/>
    <property type="match status" value="1"/>
</dbReference>
<evidence type="ECO:0000313" key="6">
    <source>
        <dbReference type="Proteomes" id="UP001501195"/>
    </source>
</evidence>
<proteinExistence type="predicted"/>
<feature type="domain" description="HTH lacI-type" evidence="4">
    <location>
        <begin position="1"/>
        <end position="57"/>
    </location>
</feature>
<dbReference type="Pfam" id="PF00356">
    <property type="entry name" value="LacI"/>
    <property type="match status" value="1"/>
</dbReference>
<dbReference type="InterPro" id="IPR001761">
    <property type="entry name" value="Peripla_BP/Lac1_sug-bd_dom"/>
</dbReference>
<reference evidence="6" key="1">
    <citation type="journal article" date="2019" name="Int. J. Syst. Evol. Microbiol.">
        <title>The Global Catalogue of Microorganisms (GCM) 10K type strain sequencing project: providing services to taxonomists for standard genome sequencing and annotation.</title>
        <authorList>
            <consortium name="The Broad Institute Genomics Platform"/>
            <consortium name="The Broad Institute Genome Sequencing Center for Infectious Disease"/>
            <person name="Wu L."/>
            <person name="Ma J."/>
        </authorList>
    </citation>
    <scope>NUCLEOTIDE SEQUENCE [LARGE SCALE GENOMIC DNA]</scope>
    <source>
        <strain evidence="6">JCM 18126</strain>
    </source>
</reference>
<comment type="caution">
    <text evidence="5">The sequence shown here is derived from an EMBL/GenBank/DDBJ whole genome shotgun (WGS) entry which is preliminary data.</text>
</comment>
<dbReference type="InterPro" id="IPR010982">
    <property type="entry name" value="Lambda_DNA-bd_dom_sf"/>
</dbReference>
<evidence type="ECO:0000313" key="5">
    <source>
        <dbReference type="EMBL" id="GAA4984820.1"/>
    </source>
</evidence>
<dbReference type="EMBL" id="BAABIL010000387">
    <property type="protein sequence ID" value="GAA4984820.1"/>
    <property type="molecule type" value="Genomic_DNA"/>
</dbReference>
<dbReference type="InterPro" id="IPR028082">
    <property type="entry name" value="Peripla_BP_I"/>
</dbReference>
<keyword evidence="1" id="KW-0805">Transcription regulation</keyword>
<dbReference type="InterPro" id="IPR000843">
    <property type="entry name" value="HTH_LacI"/>
</dbReference>